<evidence type="ECO:0000256" key="1">
    <source>
        <dbReference type="SAM" id="MobiDB-lite"/>
    </source>
</evidence>
<name>A0A9J6DMA7_RHIMP</name>
<keyword evidence="2" id="KW-0472">Membrane</keyword>
<protein>
    <submittedName>
        <fullName evidence="3">Uncharacterized protein</fullName>
    </submittedName>
</protein>
<reference evidence="3" key="2">
    <citation type="submission" date="2021-09" db="EMBL/GenBank/DDBJ databases">
        <authorList>
            <person name="Jia N."/>
            <person name="Wang J."/>
            <person name="Shi W."/>
            <person name="Du L."/>
            <person name="Sun Y."/>
            <person name="Zhan W."/>
            <person name="Jiang J."/>
            <person name="Wang Q."/>
            <person name="Zhang B."/>
            <person name="Ji P."/>
            <person name="Sakyi L.B."/>
            <person name="Cui X."/>
            <person name="Yuan T."/>
            <person name="Jiang B."/>
            <person name="Yang W."/>
            <person name="Lam T.T.-Y."/>
            <person name="Chang Q."/>
            <person name="Ding S."/>
            <person name="Wang X."/>
            <person name="Zhu J."/>
            <person name="Ruan X."/>
            <person name="Zhao L."/>
            <person name="Wei J."/>
            <person name="Que T."/>
            <person name="Du C."/>
            <person name="Cheng J."/>
            <person name="Dai P."/>
            <person name="Han X."/>
            <person name="Huang E."/>
            <person name="Gao Y."/>
            <person name="Liu J."/>
            <person name="Shao H."/>
            <person name="Ye R."/>
            <person name="Li L."/>
            <person name="Wei W."/>
            <person name="Wang X."/>
            <person name="Wang C."/>
            <person name="Huo Q."/>
            <person name="Li W."/>
            <person name="Guo W."/>
            <person name="Chen H."/>
            <person name="Chen S."/>
            <person name="Zhou L."/>
            <person name="Zhou L."/>
            <person name="Ni X."/>
            <person name="Tian J."/>
            <person name="Zhou Y."/>
            <person name="Sheng Y."/>
            <person name="Liu T."/>
            <person name="Pan Y."/>
            <person name="Xia L."/>
            <person name="Li J."/>
            <person name="Zhao F."/>
            <person name="Cao W."/>
        </authorList>
    </citation>
    <scope>NUCLEOTIDE SEQUENCE</scope>
    <source>
        <strain evidence="3">Rmic-2018</strain>
        <tissue evidence="3">Larvae</tissue>
    </source>
</reference>
<proteinExistence type="predicted"/>
<evidence type="ECO:0000256" key="2">
    <source>
        <dbReference type="SAM" id="Phobius"/>
    </source>
</evidence>
<feature type="region of interest" description="Disordered" evidence="1">
    <location>
        <begin position="148"/>
        <end position="233"/>
    </location>
</feature>
<sequence>MVSASSPLLGILVGVFALLVFIGIIIIIVMKVKTGKRKSVSGSNYSDIEMKYVEPHITDRISSYENGSEKKYPESFTPTLSANCYMPKQRAEDLTYAELSLPPSTQSTFSRSLSRSGCRAVVSSPPLTGPHEPPTEYADIDFVATRAHGMPSSPLAPSSPSPPSHGGGGGASRAGTEVWVPPRSAFDSWPKYTIKRPGSPNPRLASEEQAFSASHSRQPPSASSSTLRSASCL</sequence>
<dbReference type="EMBL" id="JABSTU010000008">
    <property type="protein sequence ID" value="KAH8023097.1"/>
    <property type="molecule type" value="Genomic_DNA"/>
</dbReference>
<organism evidence="3 4">
    <name type="scientific">Rhipicephalus microplus</name>
    <name type="common">Cattle tick</name>
    <name type="synonym">Boophilus microplus</name>
    <dbReference type="NCBI Taxonomy" id="6941"/>
    <lineage>
        <taxon>Eukaryota</taxon>
        <taxon>Metazoa</taxon>
        <taxon>Ecdysozoa</taxon>
        <taxon>Arthropoda</taxon>
        <taxon>Chelicerata</taxon>
        <taxon>Arachnida</taxon>
        <taxon>Acari</taxon>
        <taxon>Parasitiformes</taxon>
        <taxon>Ixodida</taxon>
        <taxon>Ixodoidea</taxon>
        <taxon>Ixodidae</taxon>
        <taxon>Rhipicephalinae</taxon>
        <taxon>Rhipicephalus</taxon>
        <taxon>Boophilus</taxon>
    </lineage>
</organism>
<dbReference type="AlphaFoldDB" id="A0A9J6DMA7"/>
<feature type="compositionally biased region" description="Low complexity" evidence="1">
    <location>
        <begin position="212"/>
        <end position="233"/>
    </location>
</feature>
<evidence type="ECO:0000313" key="4">
    <source>
        <dbReference type="Proteomes" id="UP000821866"/>
    </source>
</evidence>
<comment type="caution">
    <text evidence="3">The sequence shown here is derived from an EMBL/GenBank/DDBJ whole genome shotgun (WGS) entry which is preliminary data.</text>
</comment>
<feature type="transmembrane region" description="Helical" evidence="2">
    <location>
        <begin position="6"/>
        <end position="29"/>
    </location>
</feature>
<gene>
    <name evidence="3" type="ORF">HPB51_010881</name>
</gene>
<dbReference type="VEuPathDB" id="VectorBase:LOC119172588"/>
<reference evidence="3" key="1">
    <citation type="journal article" date="2020" name="Cell">
        <title>Large-Scale Comparative Analyses of Tick Genomes Elucidate Their Genetic Diversity and Vector Capacities.</title>
        <authorList>
            <consortium name="Tick Genome and Microbiome Consortium (TIGMIC)"/>
            <person name="Jia N."/>
            <person name="Wang J."/>
            <person name="Shi W."/>
            <person name="Du L."/>
            <person name="Sun Y."/>
            <person name="Zhan W."/>
            <person name="Jiang J.F."/>
            <person name="Wang Q."/>
            <person name="Zhang B."/>
            <person name="Ji P."/>
            <person name="Bell-Sakyi L."/>
            <person name="Cui X.M."/>
            <person name="Yuan T.T."/>
            <person name="Jiang B.G."/>
            <person name="Yang W.F."/>
            <person name="Lam T.T."/>
            <person name="Chang Q.C."/>
            <person name="Ding S.J."/>
            <person name="Wang X.J."/>
            <person name="Zhu J.G."/>
            <person name="Ruan X.D."/>
            <person name="Zhao L."/>
            <person name="Wei J.T."/>
            <person name="Ye R.Z."/>
            <person name="Que T.C."/>
            <person name="Du C.H."/>
            <person name="Zhou Y.H."/>
            <person name="Cheng J.X."/>
            <person name="Dai P.F."/>
            <person name="Guo W.B."/>
            <person name="Han X.H."/>
            <person name="Huang E.J."/>
            <person name="Li L.F."/>
            <person name="Wei W."/>
            <person name="Gao Y.C."/>
            <person name="Liu J.Z."/>
            <person name="Shao H.Z."/>
            <person name="Wang X."/>
            <person name="Wang C.C."/>
            <person name="Yang T.C."/>
            <person name="Huo Q.B."/>
            <person name="Li W."/>
            <person name="Chen H.Y."/>
            <person name="Chen S.E."/>
            <person name="Zhou L.G."/>
            <person name="Ni X.B."/>
            <person name="Tian J.H."/>
            <person name="Sheng Y."/>
            <person name="Liu T."/>
            <person name="Pan Y.S."/>
            <person name="Xia L.Y."/>
            <person name="Li J."/>
            <person name="Zhao F."/>
            <person name="Cao W.C."/>
        </authorList>
    </citation>
    <scope>NUCLEOTIDE SEQUENCE</scope>
    <source>
        <strain evidence="3">Rmic-2018</strain>
    </source>
</reference>
<keyword evidence="4" id="KW-1185">Reference proteome</keyword>
<evidence type="ECO:0000313" key="3">
    <source>
        <dbReference type="EMBL" id="KAH8023097.1"/>
    </source>
</evidence>
<accession>A0A9J6DMA7</accession>
<dbReference type="Proteomes" id="UP000821866">
    <property type="component" value="Chromosome 6"/>
</dbReference>
<keyword evidence="2" id="KW-1133">Transmembrane helix</keyword>
<keyword evidence="2" id="KW-0812">Transmembrane</keyword>